<dbReference type="InterPro" id="IPR011990">
    <property type="entry name" value="TPR-like_helical_dom_sf"/>
</dbReference>
<evidence type="ECO:0000313" key="1">
    <source>
        <dbReference type="EMBL" id="XCC57263.1"/>
    </source>
</evidence>
<dbReference type="PANTHER" id="PTHR11102">
    <property type="entry name" value="SEL-1-LIKE PROTEIN"/>
    <property type="match status" value="1"/>
</dbReference>
<dbReference type="AlphaFoldDB" id="A0AAU8A1H7"/>
<gene>
    <name evidence="1" type="ORF">NKE59_07135</name>
</gene>
<dbReference type="SUPFAM" id="SSF81901">
    <property type="entry name" value="HCP-like"/>
    <property type="match status" value="1"/>
</dbReference>
<protein>
    <submittedName>
        <fullName evidence="1">Sel1 repeat family protein</fullName>
    </submittedName>
</protein>
<dbReference type="RefSeq" id="WP_353438292.1">
    <property type="nucleotide sequence ID" value="NZ_CP099959.1"/>
</dbReference>
<name>A0AAU8A1H7_9BURK</name>
<dbReference type="Gene3D" id="1.25.40.10">
    <property type="entry name" value="Tetratricopeptide repeat domain"/>
    <property type="match status" value="1"/>
</dbReference>
<dbReference type="Pfam" id="PF08238">
    <property type="entry name" value="Sel1"/>
    <property type="match status" value="4"/>
</dbReference>
<dbReference type="EMBL" id="CP099959">
    <property type="protein sequence ID" value="XCC57263.1"/>
    <property type="molecule type" value="Genomic_DNA"/>
</dbReference>
<dbReference type="InterPro" id="IPR050767">
    <property type="entry name" value="Sel1_AlgK"/>
</dbReference>
<dbReference type="SMART" id="SM00671">
    <property type="entry name" value="SEL1"/>
    <property type="match status" value="4"/>
</dbReference>
<proteinExistence type="predicted"/>
<organism evidence="1">
    <name type="scientific">Polynucleobacter sp. UK-FUSCHL-C3</name>
    <dbReference type="NCBI Taxonomy" id="2955208"/>
    <lineage>
        <taxon>Bacteria</taxon>
        <taxon>Pseudomonadati</taxon>
        <taxon>Pseudomonadota</taxon>
        <taxon>Betaproteobacteria</taxon>
        <taxon>Burkholderiales</taxon>
        <taxon>Burkholderiaceae</taxon>
        <taxon>Polynucleobacter</taxon>
    </lineage>
</organism>
<sequence>MRSLLIIVISLFLVGCSDYQRARSAYEGGDYKKAFELFKKLSESGDTRSEYDLSLMYLQGIGTKQDVGQGWFWMIKSAEHGNTMAMVELGGRHEYGVNLDKDETQAVFWYKKAALAGSSVGRYNLAKMYIDGRGVEKDPARGYAWLVLSAQKGNPIAKAEADAYKAKLSAQEQIRCDQVLKQLEADPNS</sequence>
<dbReference type="InterPro" id="IPR006597">
    <property type="entry name" value="Sel1-like"/>
</dbReference>
<dbReference type="PROSITE" id="PS51257">
    <property type="entry name" value="PROKAR_LIPOPROTEIN"/>
    <property type="match status" value="1"/>
</dbReference>
<reference evidence="1" key="1">
    <citation type="submission" date="2022-06" db="EMBL/GenBank/DDBJ databases">
        <title>New Polynucleobacter species.</title>
        <authorList>
            <person name="Hahn M.W."/>
        </authorList>
    </citation>
    <scope>NUCLEOTIDE SEQUENCE</scope>
    <source>
        <strain evidence="1">UK-FUSCHL-C3</strain>
    </source>
</reference>
<accession>A0AAU8A1H7</accession>
<dbReference type="PANTHER" id="PTHR11102:SF160">
    <property type="entry name" value="ERAD-ASSOCIATED E3 UBIQUITIN-PROTEIN LIGASE COMPONENT HRD3"/>
    <property type="match status" value="1"/>
</dbReference>